<name>A0ABP9YDX2_9FUNG</name>
<evidence type="ECO:0000313" key="3">
    <source>
        <dbReference type="Proteomes" id="UP001476247"/>
    </source>
</evidence>
<dbReference type="InterPro" id="IPR053055">
    <property type="entry name" value="VPS17"/>
</dbReference>
<dbReference type="Gene3D" id="1.20.1270.60">
    <property type="entry name" value="Arfaptin homology (AH) domain/BAR domain"/>
    <property type="match status" value="1"/>
</dbReference>
<proteinExistence type="predicted"/>
<reference evidence="2 3" key="1">
    <citation type="submission" date="2024-04" db="EMBL/GenBank/DDBJ databases">
        <title>genome sequences of Mucor flavus KT1a and Helicostylum pulchrum KT1b strains isolation_sourced from the surface of a dry-aged beef.</title>
        <authorList>
            <person name="Toyotome T."/>
            <person name="Hosono M."/>
            <person name="Torimaru M."/>
            <person name="Fukuda K."/>
            <person name="Mikami N."/>
        </authorList>
    </citation>
    <scope>NUCLEOTIDE SEQUENCE [LARGE SCALE GENOMIC DNA]</scope>
    <source>
        <strain evidence="2 3">KT1b</strain>
    </source>
</reference>
<dbReference type="PANTHER" id="PTHR47433">
    <property type="entry name" value="VACUOLAR PROTEIN SORTING-ASSOCIATED PROTEIN 17"/>
    <property type="match status" value="1"/>
</dbReference>
<sequence length="381" mass="44236">MYTAEEEYKNITLSVNVKEAEITESAKNLIQDPVFWLEANTNLTKYKQKQKRFPRYYSELAKLHDHLVSTLDDVLIPTLPSCPLPRLDKEGKLVGRQWWLTIKLPNEQNAEKMDAGVVENKIQVWLDRITQHARAKFSEGLREFVESEIGSRHKQLIINVSEEDMKPEFRFWIKQLNTFSTDLYQMSFRIEKLILEENEMAHAWMNLSSSLVSYGGIERNPSLFILYKAVAKGYQQLSDLERSQSIALSETMGDEISYQIKNCISAQNAMQRRLNALSDYLTSRKITESSLRGVERLKSSINIDRNQASDAIALLENARIHEKETLTRFERIDGNLKKDIETNYKPNVEQDMLKAIKEYAKSQLYLEKKKLLILEDSIKSS</sequence>
<dbReference type="SUPFAM" id="SSF64268">
    <property type="entry name" value="PX domain"/>
    <property type="match status" value="1"/>
</dbReference>
<dbReference type="Gene3D" id="3.30.1520.10">
    <property type="entry name" value="Phox-like domain"/>
    <property type="match status" value="1"/>
</dbReference>
<evidence type="ECO:0000313" key="2">
    <source>
        <dbReference type="EMBL" id="GAA5805015.1"/>
    </source>
</evidence>
<comment type="caution">
    <text evidence="2">The sequence shown here is derived from an EMBL/GenBank/DDBJ whole genome shotgun (WGS) entry which is preliminary data.</text>
</comment>
<dbReference type="InterPro" id="IPR036871">
    <property type="entry name" value="PX_dom_sf"/>
</dbReference>
<dbReference type="Proteomes" id="UP001476247">
    <property type="component" value="Unassembled WGS sequence"/>
</dbReference>
<protein>
    <recommendedName>
        <fullName evidence="1">PX domain-containing protein</fullName>
    </recommendedName>
</protein>
<gene>
    <name evidence="2" type="ORF">HPULCUR_010528</name>
</gene>
<feature type="domain" description="PX" evidence="1">
    <location>
        <begin position="46"/>
        <end position="147"/>
    </location>
</feature>
<dbReference type="PANTHER" id="PTHR47433:SF1">
    <property type="entry name" value="VACUOLAR PROTEIN SORTING-ASSOCIATED PROTEIN 17"/>
    <property type="match status" value="1"/>
</dbReference>
<dbReference type="InterPro" id="IPR001683">
    <property type="entry name" value="PX_dom"/>
</dbReference>
<dbReference type="InterPro" id="IPR027267">
    <property type="entry name" value="AH/BAR_dom_sf"/>
</dbReference>
<keyword evidence="3" id="KW-1185">Reference proteome</keyword>
<dbReference type="EMBL" id="BAABUJ010000040">
    <property type="protein sequence ID" value="GAA5805015.1"/>
    <property type="molecule type" value="Genomic_DNA"/>
</dbReference>
<evidence type="ECO:0000259" key="1">
    <source>
        <dbReference type="Pfam" id="PF00787"/>
    </source>
</evidence>
<organism evidence="2 3">
    <name type="scientific">Helicostylum pulchrum</name>
    <dbReference type="NCBI Taxonomy" id="562976"/>
    <lineage>
        <taxon>Eukaryota</taxon>
        <taxon>Fungi</taxon>
        <taxon>Fungi incertae sedis</taxon>
        <taxon>Mucoromycota</taxon>
        <taxon>Mucoromycotina</taxon>
        <taxon>Mucoromycetes</taxon>
        <taxon>Mucorales</taxon>
        <taxon>Mucorineae</taxon>
        <taxon>Mucoraceae</taxon>
        <taxon>Helicostylum</taxon>
    </lineage>
</organism>
<dbReference type="Pfam" id="PF00787">
    <property type="entry name" value="PX"/>
    <property type="match status" value="1"/>
</dbReference>
<accession>A0ABP9YDX2</accession>